<sequence>MKRVLLTGASGFVGRHCPPYLLEHGYEVHATARGGRPPDMPGVTWHSCDLLDPGQVRGLIAAIRPSHLLHLAWYAVPGRYWTSLENLRWVEGSLALLRFFSENGGQRAVIAGSCAEYDWDYPTEPQAPRPATGSKTSVDQQNIIEGICGAQHYGYCSEALTPIRPTTLYGQSKVALGILLRGMAAQTGLSAAWARLFLLYGPHEPAARLIPSVIDALLAGKPAHCSSGEQFRDYLYVKDAAAALAALLDSDLPDAVNLGSGIPIRVREIVTRIATFLNGESLLRLGELPLRAGDPDLLVADTRLLNQRLGWYPAYSLDRGLEETIAWRKKAAHGGNAS</sequence>
<dbReference type="EMBL" id="CAADEZ010000139">
    <property type="protein sequence ID" value="VFJ54953.1"/>
    <property type="molecule type" value="Genomic_DNA"/>
</dbReference>
<dbReference type="PANTHER" id="PTHR43245:SF13">
    <property type="entry name" value="UDP-D-APIOSE_UDP-D-XYLOSE SYNTHASE 2"/>
    <property type="match status" value="1"/>
</dbReference>
<dbReference type="PANTHER" id="PTHR43245">
    <property type="entry name" value="BIFUNCTIONAL POLYMYXIN RESISTANCE PROTEIN ARNA"/>
    <property type="match status" value="1"/>
</dbReference>
<proteinExistence type="predicted"/>
<dbReference type="Pfam" id="PF01370">
    <property type="entry name" value="Epimerase"/>
    <property type="match status" value="2"/>
</dbReference>
<dbReference type="AlphaFoldDB" id="A0A450T374"/>
<evidence type="ECO:0000313" key="4">
    <source>
        <dbReference type="EMBL" id="VFK12183.1"/>
    </source>
</evidence>
<feature type="domain" description="NAD-dependent epimerase/dehydratase" evidence="1">
    <location>
        <begin position="4"/>
        <end position="125"/>
    </location>
</feature>
<gene>
    <name evidence="2" type="ORF">BECKFM1743A_GA0114220_101397</name>
    <name evidence="4" type="ORF">BECKFM1743B_GA0114221_102274</name>
    <name evidence="3" type="ORF">BECKFM1743C_GA0114222_102835</name>
</gene>
<dbReference type="InterPro" id="IPR050177">
    <property type="entry name" value="Lipid_A_modif_metabolic_enz"/>
</dbReference>
<dbReference type="EMBL" id="CAADFL010000227">
    <property type="protein sequence ID" value="VFK12183.1"/>
    <property type="molecule type" value="Genomic_DNA"/>
</dbReference>
<accession>A0A450T374</accession>
<dbReference type="InterPro" id="IPR001509">
    <property type="entry name" value="Epimerase_deHydtase"/>
</dbReference>
<evidence type="ECO:0000259" key="1">
    <source>
        <dbReference type="Pfam" id="PF01370"/>
    </source>
</evidence>
<dbReference type="Gene3D" id="3.40.50.720">
    <property type="entry name" value="NAD(P)-binding Rossmann-like Domain"/>
    <property type="match status" value="1"/>
</dbReference>
<reference evidence="3" key="1">
    <citation type="submission" date="2019-02" db="EMBL/GenBank/DDBJ databases">
        <authorList>
            <person name="Gruber-Vodicka R. H."/>
            <person name="Seah K. B. B."/>
        </authorList>
    </citation>
    <scope>NUCLEOTIDE SEQUENCE</scope>
    <source>
        <strain evidence="2">BECK_BZ163</strain>
        <strain evidence="4">BECK_BZ164</strain>
        <strain evidence="3">BECK_BZ165</strain>
    </source>
</reference>
<name>A0A450T374_9GAMM</name>
<evidence type="ECO:0000313" key="3">
    <source>
        <dbReference type="EMBL" id="VFJ60929.1"/>
    </source>
</evidence>
<dbReference type="EMBL" id="CAADFA010000283">
    <property type="protein sequence ID" value="VFJ60929.1"/>
    <property type="molecule type" value="Genomic_DNA"/>
</dbReference>
<feature type="domain" description="NAD-dependent epimerase/dehydratase" evidence="1">
    <location>
        <begin position="160"/>
        <end position="259"/>
    </location>
</feature>
<dbReference type="InterPro" id="IPR036291">
    <property type="entry name" value="NAD(P)-bd_dom_sf"/>
</dbReference>
<protein>
    <submittedName>
        <fullName evidence="3">Nucleoside-diphosphate-sugar epimerase</fullName>
    </submittedName>
</protein>
<evidence type="ECO:0000313" key="2">
    <source>
        <dbReference type="EMBL" id="VFJ54953.1"/>
    </source>
</evidence>
<organism evidence="3">
    <name type="scientific">Candidatus Kentrum sp. FM</name>
    <dbReference type="NCBI Taxonomy" id="2126340"/>
    <lineage>
        <taxon>Bacteria</taxon>
        <taxon>Pseudomonadati</taxon>
        <taxon>Pseudomonadota</taxon>
        <taxon>Gammaproteobacteria</taxon>
        <taxon>Candidatus Kentrum</taxon>
    </lineage>
</organism>
<dbReference type="SUPFAM" id="SSF51735">
    <property type="entry name" value="NAD(P)-binding Rossmann-fold domains"/>
    <property type="match status" value="1"/>
</dbReference>